<reference evidence="4 5" key="1">
    <citation type="submission" date="2018-12" db="EMBL/GenBank/DDBJ databases">
        <authorList>
            <consortium name="Pathogen Informatics"/>
        </authorList>
    </citation>
    <scope>NUCLEOTIDE SEQUENCE [LARGE SCALE GENOMIC DNA]</scope>
    <source>
        <strain evidence="4 5">NCTC11636</strain>
    </source>
</reference>
<accession>A0A3S4V381</accession>
<feature type="region of interest" description="Disordered" evidence="2">
    <location>
        <begin position="267"/>
        <end position="521"/>
    </location>
</feature>
<evidence type="ECO:0000313" key="4">
    <source>
        <dbReference type="EMBL" id="VEG25984.1"/>
    </source>
</evidence>
<feature type="transmembrane region" description="Helical" evidence="3">
    <location>
        <begin position="622"/>
        <end position="642"/>
    </location>
</feature>
<dbReference type="Proteomes" id="UP000266895">
    <property type="component" value="Chromosome"/>
</dbReference>
<dbReference type="OrthoDB" id="3254049at2"/>
<dbReference type="PANTHER" id="PTHR44826">
    <property type="entry name" value="SPORE COAT PROTEIN SP85"/>
    <property type="match status" value="1"/>
</dbReference>
<feature type="compositionally biased region" description="Pro residues" evidence="2">
    <location>
        <begin position="273"/>
        <end position="324"/>
    </location>
</feature>
<protein>
    <submittedName>
        <fullName evidence="4">Probable hemoglobin and hemoglobin-haptoglobin-binding protein 3</fullName>
    </submittedName>
</protein>
<dbReference type="PANTHER" id="PTHR44826:SF3">
    <property type="entry name" value="SPORE COAT PROTEIN SP85"/>
    <property type="match status" value="1"/>
</dbReference>
<keyword evidence="5" id="KW-1185">Reference proteome</keyword>
<dbReference type="InterPro" id="IPR051860">
    <property type="entry name" value="Plasmodium_CSP_Invasion"/>
</dbReference>
<dbReference type="KEGG" id="ahw:NCTC11636_00292"/>
<evidence type="ECO:0000256" key="1">
    <source>
        <dbReference type="ARBA" id="ARBA00022737"/>
    </source>
</evidence>
<feature type="compositionally biased region" description="Polar residues" evidence="2">
    <location>
        <begin position="338"/>
        <end position="351"/>
    </location>
</feature>
<feature type="compositionally biased region" description="Low complexity" evidence="2">
    <location>
        <begin position="399"/>
        <end position="408"/>
    </location>
</feature>
<keyword evidence="1" id="KW-0677">Repeat</keyword>
<dbReference type="EMBL" id="LR134350">
    <property type="protein sequence ID" value="VEG25984.1"/>
    <property type="molecule type" value="Genomic_DNA"/>
</dbReference>
<feature type="compositionally biased region" description="Low complexity" evidence="2">
    <location>
        <begin position="465"/>
        <end position="485"/>
    </location>
</feature>
<dbReference type="RefSeq" id="WP_126381416.1">
    <property type="nucleotide sequence ID" value="NZ_LR134350.1"/>
</dbReference>
<keyword evidence="3" id="KW-0472">Membrane</keyword>
<keyword evidence="3" id="KW-0812">Transmembrane</keyword>
<proteinExistence type="predicted"/>
<gene>
    <name evidence="4" type="ORF">NCTC11636_00292</name>
</gene>
<feature type="compositionally biased region" description="Polar residues" evidence="2">
    <location>
        <begin position="386"/>
        <end position="398"/>
    </location>
</feature>
<keyword evidence="3" id="KW-1133">Transmembrane helix</keyword>
<evidence type="ECO:0000256" key="3">
    <source>
        <dbReference type="SAM" id="Phobius"/>
    </source>
</evidence>
<feature type="compositionally biased region" description="Low complexity" evidence="2">
    <location>
        <begin position="325"/>
        <end position="336"/>
    </location>
</feature>
<evidence type="ECO:0000256" key="2">
    <source>
        <dbReference type="SAM" id="MobiDB-lite"/>
    </source>
</evidence>
<dbReference type="AlphaFoldDB" id="A0A3S4V381"/>
<evidence type="ECO:0000313" key="5">
    <source>
        <dbReference type="Proteomes" id="UP000266895"/>
    </source>
</evidence>
<feature type="compositionally biased region" description="Low complexity" evidence="2">
    <location>
        <begin position="354"/>
        <end position="384"/>
    </location>
</feature>
<organism evidence="4 5">
    <name type="scientific">Actinomyces howellii</name>
    <dbReference type="NCBI Taxonomy" id="52771"/>
    <lineage>
        <taxon>Bacteria</taxon>
        <taxon>Bacillati</taxon>
        <taxon>Actinomycetota</taxon>
        <taxon>Actinomycetes</taxon>
        <taxon>Actinomycetales</taxon>
        <taxon>Actinomycetaceae</taxon>
        <taxon>Actinomyces</taxon>
    </lineage>
</organism>
<sequence>MTSFSRRLLRHGSLPAPVARLVLAAFTVLCLVLVTAVGANLGAGPAAALADAGVQGPSVVVAQPGRDYISSTSTDRPVLHLSGWTDASGAPLNAPDNATTNSVAVQVRLVDDEGWFQAGVIYPEFAAGSAHYALPLWPFTNDMDPHEGTYRIEWRASSESSWVLVDTIGLDVRLPQPAEGAALERAGSLLVGTGWTFDRTTSIGGIFKVALALTLPDGTVRQVTVRAYFAGTSFVLDIADLVAAGAPADGGYTVTAVSDGALTATRVDIPSAPVEPPPPSPEPTPEPPAKPTPEPTVVPSPEPTPEPTPVPTVEPTVVPSPEPTSVPTVEPTSVPSAEPTSVPTVEPTSVPSAEPTSVPTVEPTSVPTVEPTSVPTVEPTSVPSAEPTSVPSAEPTSVPSAEPSVEPTAEPPSEPATEPAAEPTTEPVVPVEPVEPEPVPEDPAQAPEPTSEPVTAVEPEERSTPEAAVAEAPAEEPGPGQAEAVTDPNAKPETEPSSPVSGPGDLDASNAGSLSGTRNGDKVTLILPSSKAKEGDWVAVFVYPGATTAGWVQVDGAQSVSIDVSGFGAGTYQVAIADRDSELLGWAQLEIAAVSAPASEGTAVLTIGAEQPGHGLLGPGDWMLVTAGGLLALAAGAVILLVRPATVVPRRRGHAQV</sequence>
<name>A0A3S4V381_9ACTO</name>
<feature type="compositionally biased region" description="Low complexity" evidence="2">
    <location>
        <begin position="415"/>
        <end position="432"/>
    </location>
</feature>